<evidence type="ECO:0000256" key="7">
    <source>
        <dbReference type="SAM" id="Phobius"/>
    </source>
</evidence>
<reference evidence="9" key="1">
    <citation type="submission" date="2021-01" db="EMBL/GenBank/DDBJ databases">
        <authorList>
            <person name="Corre E."/>
            <person name="Pelletier E."/>
            <person name="Niang G."/>
            <person name="Scheremetjew M."/>
            <person name="Finn R."/>
            <person name="Kale V."/>
            <person name="Holt S."/>
            <person name="Cochrane G."/>
            <person name="Meng A."/>
            <person name="Brown T."/>
            <person name="Cohen L."/>
        </authorList>
    </citation>
    <scope>NUCLEOTIDE SEQUENCE</scope>
    <source>
        <strain evidence="9">Clade-D-RCC1621</strain>
    </source>
</reference>
<evidence type="ECO:0000256" key="6">
    <source>
        <dbReference type="ARBA" id="ARBA00023136"/>
    </source>
</evidence>
<evidence type="ECO:0000256" key="3">
    <source>
        <dbReference type="ARBA" id="ARBA00022692"/>
    </source>
</evidence>
<dbReference type="PANTHER" id="PTHR43652">
    <property type="entry name" value="BASIC AMINO ACID ANTIPORTER YFCC-RELATED"/>
    <property type="match status" value="1"/>
</dbReference>
<dbReference type="InterPro" id="IPR051679">
    <property type="entry name" value="DASS-Related_Transporters"/>
</dbReference>
<keyword evidence="5 7" id="KW-1133">Transmembrane helix</keyword>
<evidence type="ECO:0000256" key="1">
    <source>
        <dbReference type="ARBA" id="ARBA00004141"/>
    </source>
</evidence>
<feature type="domain" description="Citrate transporter-like" evidence="8">
    <location>
        <begin position="1"/>
        <end position="107"/>
    </location>
</feature>
<dbReference type="GO" id="GO:0005886">
    <property type="term" value="C:plasma membrane"/>
    <property type="evidence" value="ECO:0007669"/>
    <property type="project" value="TreeGrafter"/>
</dbReference>
<evidence type="ECO:0000256" key="5">
    <source>
        <dbReference type="ARBA" id="ARBA00022989"/>
    </source>
</evidence>
<proteinExistence type="predicted"/>
<feature type="transmembrane region" description="Helical" evidence="7">
    <location>
        <begin position="101"/>
        <end position="121"/>
    </location>
</feature>
<keyword evidence="2" id="KW-0813">Transport</keyword>
<evidence type="ECO:0000259" key="8">
    <source>
        <dbReference type="Pfam" id="PF03600"/>
    </source>
</evidence>
<dbReference type="AlphaFoldDB" id="A0A7S0WD37"/>
<keyword evidence="3 7" id="KW-0812">Transmembrane</keyword>
<dbReference type="PANTHER" id="PTHR43652:SF2">
    <property type="entry name" value="BASIC AMINO ACID ANTIPORTER YFCC-RELATED"/>
    <property type="match status" value="1"/>
</dbReference>
<comment type="subcellular location">
    <subcellularLocation>
        <location evidence="1">Membrane</location>
        <topology evidence="1">Multi-pass membrane protein</topology>
    </subcellularLocation>
</comment>
<gene>
    <name evidence="9" type="ORF">OMED0930_LOCUS2979</name>
</gene>
<dbReference type="GO" id="GO:0055085">
    <property type="term" value="P:transmembrane transport"/>
    <property type="evidence" value="ECO:0007669"/>
    <property type="project" value="InterPro"/>
</dbReference>
<evidence type="ECO:0000313" key="9">
    <source>
        <dbReference type="EMBL" id="CAD8811885.1"/>
    </source>
</evidence>
<dbReference type="InterPro" id="IPR004680">
    <property type="entry name" value="Cit_transptr-like_dom"/>
</dbReference>
<keyword evidence="4" id="KW-0677">Repeat</keyword>
<organism evidence="9">
    <name type="scientific">Ostreococcus mediterraneus</name>
    <dbReference type="NCBI Taxonomy" id="1486918"/>
    <lineage>
        <taxon>Eukaryota</taxon>
        <taxon>Viridiplantae</taxon>
        <taxon>Chlorophyta</taxon>
        <taxon>Mamiellophyceae</taxon>
        <taxon>Mamiellales</taxon>
        <taxon>Bathycoccaceae</taxon>
        <taxon>Ostreococcus</taxon>
    </lineage>
</organism>
<dbReference type="EMBL" id="HBFO01004315">
    <property type="protein sequence ID" value="CAD8811885.1"/>
    <property type="molecule type" value="Transcribed_RNA"/>
</dbReference>
<dbReference type="Pfam" id="PF03600">
    <property type="entry name" value="CitMHS"/>
    <property type="match status" value="1"/>
</dbReference>
<sequence length="219" mass="22904">MLATGCLTQEAARAAVKWDVIVTIAAAFGISAAMEQSGVANSIASTLVNIGNAAGTGKPGILVAVYIATVVLCNVVGNNAAAALMFPIAAGSAEQQGIDNVQMSFLLMLAASASFMSPFGYQTNLMVYGPGGYVFANFLKFGAPMQVVQLIVSVSVVLLDDLWWIGWVVGFGVVFGIYFARLLAPKIRKRFGKDDKDGKDDSLSGGDVITSEVAMHRAL</sequence>
<keyword evidence="6 7" id="KW-0472">Membrane</keyword>
<protein>
    <recommendedName>
        <fullName evidence="8">Citrate transporter-like domain-containing protein</fullName>
    </recommendedName>
</protein>
<evidence type="ECO:0000256" key="4">
    <source>
        <dbReference type="ARBA" id="ARBA00022737"/>
    </source>
</evidence>
<name>A0A7S0WD37_9CHLO</name>
<feature type="transmembrane region" description="Helical" evidence="7">
    <location>
        <begin position="61"/>
        <end position="89"/>
    </location>
</feature>
<evidence type="ECO:0000256" key="2">
    <source>
        <dbReference type="ARBA" id="ARBA00022448"/>
    </source>
</evidence>
<accession>A0A7S0WD37</accession>
<feature type="transmembrane region" description="Helical" evidence="7">
    <location>
        <begin position="164"/>
        <end position="184"/>
    </location>
</feature>